<evidence type="ECO:0000256" key="3">
    <source>
        <dbReference type="ARBA" id="ARBA00005539"/>
    </source>
</evidence>
<comment type="similarity">
    <text evidence="3 9">Belongs to the class-II aminoacyl-tRNA synthetase family. HisZ subfamily.</text>
</comment>
<dbReference type="Pfam" id="PF13393">
    <property type="entry name" value="tRNA-synt_His"/>
    <property type="match status" value="1"/>
</dbReference>
<dbReference type="Gene3D" id="3.30.930.10">
    <property type="entry name" value="Bira Bifunctional Protein, Domain 2"/>
    <property type="match status" value="1"/>
</dbReference>
<feature type="binding site" evidence="10">
    <location>
        <position position="121"/>
    </location>
    <ligand>
        <name>L-histidine</name>
        <dbReference type="ChEBI" id="CHEBI:57595"/>
    </ligand>
</feature>
<evidence type="ECO:0000256" key="5">
    <source>
        <dbReference type="ARBA" id="ARBA00022490"/>
    </source>
</evidence>
<sequence length="380" mass="44152">MIYLPDGVQDFLPEEYRVKRKIEEKFREVFIKFGYQEIMPPTFEYSDNFSVLFDENNLYRFFDKKGNILALRPDVTTQIARIVSTKLKGSFPLKLCYVANVYRYDDPQVGKMREFTQAGIELIGTNHEESDAEIITVAIEALKSIGIEDFKVDVGQVEFFKRVVEDLELQNEEINLLREFLQQKNQSAIEEFINDKGIRGKKAKFLSELPLLFGGEEVLKRAKELYDTPKLGETIDYLERVYRILKDFGMEEYISFDLGMVQNLNYYTGIIFRCFVKGIGYAICTGGRYDGLLGIFGEHIPATGFAISVERSMLALQKQKKDIVDKSWRVLIKYKENLRSNAYKKATFLRDEGKIVEMYSYEKAKHVDENSFDEIIDMGE</sequence>
<dbReference type="GO" id="GO:0000105">
    <property type="term" value="P:L-histidine biosynthetic process"/>
    <property type="evidence" value="ECO:0007669"/>
    <property type="project" value="UniProtKB-UniRule"/>
</dbReference>
<dbReference type="InterPro" id="IPR006195">
    <property type="entry name" value="aa-tRNA-synth_II"/>
</dbReference>
<evidence type="ECO:0000256" key="1">
    <source>
        <dbReference type="ARBA" id="ARBA00004496"/>
    </source>
</evidence>
<evidence type="ECO:0000256" key="9">
    <source>
        <dbReference type="HAMAP-Rule" id="MF_00125"/>
    </source>
</evidence>
<dbReference type="KEGG" id="tki:TKV_c18490"/>
<feature type="binding site" evidence="10">
    <location>
        <position position="103"/>
    </location>
    <ligand>
        <name>L-histidine</name>
        <dbReference type="ChEBI" id="CHEBI:57595"/>
    </ligand>
</feature>
<evidence type="ECO:0000256" key="11">
    <source>
        <dbReference type="SAM" id="Coils"/>
    </source>
</evidence>
<evidence type="ECO:0000256" key="4">
    <source>
        <dbReference type="ARBA" id="ARBA00020397"/>
    </source>
</evidence>
<evidence type="ECO:0000313" key="14">
    <source>
        <dbReference type="Proteomes" id="UP000029669"/>
    </source>
</evidence>
<dbReference type="HOGENOM" id="CLU_025113_0_2_9"/>
<dbReference type="InterPro" id="IPR004516">
    <property type="entry name" value="HisRS/HisZ"/>
</dbReference>
<organism evidence="13 14">
    <name type="scientific">Thermoanaerobacter kivui</name>
    <name type="common">Acetogenium kivui</name>
    <dbReference type="NCBI Taxonomy" id="2325"/>
    <lineage>
        <taxon>Bacteria</taxon>
        <taxon>Bacillati</taxon>
        <taxon>Bacillota</taxon>
        <taxon>Clostridia</taxon>
        <taxon>Thermoanaerobacterales</taxon>
        <taxon>Thermoanaerobacteraceae</taxon>
        <taxon>Thermoanaerobacter</taxon>
    </lineage>
</organism>
<keyword evidence="5 9" id="KW-0963">Cytoplasm</keyword>
<evidence type="ECO:0000256" key="6">
    <source>
        <dbReference type="ARBA" id="ARBA00022605"/>
    </source>
</evidence>
<evidence type="ECO:0000256" key="8">
    <source>
        <dbReference type="ARBA" id="ARBA00025246"/>
    </source>
</evidence>
<dbReference type="GO" id="GO:0004821">
    <property type="term" value="F:histidine-tRNA ligase activity"/>
    <property type="evidence" value="ECO:0007669"/>
    <property type="project" value="TreeGrafter"/>
</dbReference>
<dbReference type="STRING" id="2325.TKV_c18490"/>
<keyword evidence="6 9" id="KW-0028">Amino-acid biosynthesis</keyword>
<keyword evidence="14" id="KW-1185">Reference proteome</keyword>
<dbReference type="PROSITE" id="PS50862">
    <property type="entry name" value="AA_TRNA_LIGASE_II"/>
    <property type="match status" value="1"/>
</dbReference>
<keyword evidence="7 9" id="KW-0368">Histidine biosynthesis</keyword>
<gene>
    <name evidence="9 13" type="primary">hisZ</name>
    <name evidence="13" type="ORF">TKV_c18490</name>
</gene>
<dbReference type="CDD" id="cd00773">
    <property type="entry name" value="HisRS-like_core"/>
    <property type="match status" value="1"/>
</dbReference>
<dbReference type="UniPathway" id="UPA00031">
    <property type="reaction ID" value="UER00006"/>
</dbReference>
<dbReference type="GO" id="GO:0006427">
    <property type="term" value="P:histidyl-tRNA aminoacylation"/>
    <property type="evidence" value="ECO:0007669"/>
    <property type="project" value="TreeGrafter"/>
</dbReference>
<keyword evidence="13" id="KW-0328">Glycosyltransferase</keyword>
<evidence type="ECO:0000256" key="10">
    <source>
        <dbReference type="PIRSR" id="PIRSR001549-1"/>
    </source>
</evidence>
<evidence type="ECO:0000313" key="13">
    <source>
        <dbReference type="EMBL" id="AIS52999.1"/>
    </source>
</evidence>
<proteinExistence type="inferred from homology"/>
<evidence type="ECO:0000256" key="2">
    <source>
        <dbReference type="ARBA" id="ARBA00004667"/>
    </source>
</evidence>
<dbReference type="GO" id="GO:0005737">
    <property type="term" value="C:cytoplasm"/>
    <property type="evidence" value="ECO:0007669"/>
    <property type="project" value="UniProtKB-SubCell"/>
</dbReference>
<dbReference type="OrthoDB" id="9800814at2"/>
<dbReference type="InterPro" id="IPR041715">
    <property type="entry name" value="HisRS-like_core"/>
</dbReference>
<dbReference type="eggNOG" id="COG3705">
    <property type="taxonomic scope" value="Bacteria"/>
</dbReference>
<dbReference type="HAMAP" id="MF_00125">
    <property type="entry name" value="HisZ"/>
    <property type="match status" value="1"/>
</dbReference>
<dbReference type="SUPFAM" id="SSF55681">
    <property type="entry name" value="Class II aaRS and biotin synthetases"/>
    <property type="match status" value="1"/>
</dbReference>
<feature type="coiled-coil region" evidence="11">
    <location>
        <begin position="164"/>
        <end position="191"/>
    </location>
</feature>
<evidence type="ECO:0000259" key="12">
    <source>
        <dbReference type="PROSITE" id="PS50862"/>
    </source>
</evidence>
<reference evidence="14" key="1">
    <citation type="journal article" date="2015" name="Genome Announc.">
        <title>Whole-Genome Sequences of 80 Environmental and Clinical Isolates of Burkholderia pseudomallei.</title>
        <authorList>
            <person name="Johnson S.L."/>
            <person name="Baker A.L."/>
            <person name="Chain P.S."/>
            <person name="Currie B.J."/>
            <person name="Daligault H.E."/>
            <person name="Davenport K.W."/>
            <person name="Davis C.B."/>
            <person name="Inglis T.J."/>
            <person name="Kaestli M."/>
            <person name="Koren S."/>
            <person name="Mayo M."/>
            <person name="Merritt A.J."/>
            <person name="Price E.P."/>
            <person name="Sarovich D.S."/>
            <person name="Warner J."/>
            <person name="Rosovitz M.J."/>
        </authorList>
    </citation>
    <scope>NUCLEOTIDE SEQUENCE [LARGE SCALE GENOMIC DNA]</scope>
    <source>
        <strain evidence="14">DSM 2030</strain>
    </source>
</reference>
<dbReference type="RefSeq" id="WP_049685649.1">
    <property type="nucleotide sequence ID" value="NZ_CP009170.1"/>
</dbReference>
<dbReference type="InterPro" id="IPR004517">
    <property type="entry name" value="HisZ"/>
</dbReference>
<comment type="subcellular location">
    <subcellularLocation>
        <location evidence="1 9">Cytoplasm</location>
    </subcellularLocation>
</comment>
<feature type="domain" description="Aminoacyl-transfer RNA synthetases class-II family profile" evidence="12">
    <location>
        <begin position="1"/>
        <end position="316"/>
    </location>
</feature>
<feature type="binding site" evidence="10">
    <location>
        <begin position="266"/>
        <end position="267"/>
    </location>
    <ligand>
        <name>L-histidine</name>
        <dbReference type="ChEBI" id="CHEBI:57595"/>
    </ligand>
</feature>
<comment type="function">
    <text evidence="8 9">Required for the first step of histidine biosynthesis. May allow the feedback regulation of ATP phosphoribosyltransferase activity by histidine.</text>
</comment>
<dbReference type="InterPro" id="IPR045864">
    <property type="entry name" value="aa-tRNA-synth_II/BPL/LPL"/>
</dbReference>
<feature type="binding site" evidence="10">
    <location>
        <position position="117"/>
    </location>
    <ligand>
        <name>L-histidine</name>
        <dbReference type="ChEBI" id="CHEBI:57595"/>
    </ligand>
</feature>
<name>A0A097AT69_THEKI</name>
<comment type="pathway">
    <text evidence="2 9">Amino-acid biosynthesis; L-histidine biosynthesis; L-histidine from 5-phospho-alpha-D-ribose 1-diphosphate: step 1/9.</text>
</comment>
<comment type="miscellaneous">
    <text evidence="9">This function is generally fulfilled by the C-terminal part of HisG, which is missing in some bacteria such as this one.</text>
</comment>
<dbReference type="AlphaFoldDB" id="A0A097AT69"/>
<dbReference type="PANTHER" id="PTHR43707:SF6">
    <property type="entry name" value="ATP PHOSPHORIBOSYLTRANSFERASE REGULATORY SUBUNIT"/>
    <property type="match status" value="1"/>
</dbReference>
<dbReference type="NCBIfam" id="TIGR00443">
    <property type="entry name" value="hisZ_biosyn_reg"/>
    <property type="match status" value="1"/>
</dbReference>
<comment type="subunit">
    <text evidence="9">Heteromultimer composed of HisG and HisZ subunits.</text>
</comment>
<evidence type="ECO:0000256" key="7">
    <source>
        <dbReference type="ARBA" id="ARBA00023102"/>
    </source>
</evidence>
<keyword evidence="13" id="KW-0808">Transferase</keyword>
<feature type="binding site" evidence="10">
    <location>
        <begin position="74"/>
        <end position="76"/>
    </location>
    <ligand>
        <name>L-histidine</name>
        <dbReference type="ChEBI" id="CHEBI:57595"/>
    </ligand>
</feature>
<dbReference type="EMBL" id="CP009170">
    <property type="protein sequence ID" value="AIS52999.1"/>
    <property type="molecule type" value="Genomic_DNA"/>
</dbReference>
<dbReference type="PIRSF" id="PIRSF001549">
    <property type="entry name" value="His-tRNA_synth"/>
    <property type="match status" value="1"/>
</dbReference>
<dbReference type="GO" id="GO:0016757">
    <property type="term" value="F:glycosyltransferase activity"/>
    <property type="evidence" value="ECO:0007669"/>
    <property type="project" value="UniProtKB-KW"/>
</dbReference>
<dbReference type="GO" id="GO:0140096">
    <property type="term" value="F:catalytic activity, acting on a protein"/>
    <property type="evidence" value="ECO:0007669"/>
    <property type="project" value="UniProtKB-ARBA"/>
</dbReference>
<protein>
    <recommendedName>
        <fullName evidence="4 9">ATP phosphoribosyltransferase regulatory subunit</fullName>
    </recommendedName>
</protein>
<accession>A0A097AT69</accession>
<dbReference type="PANTHER" id="PTHR43707">
    <property type="entry name" value="HISTIDYL-TRNA SYNTHETASE"/>
    <property type="match status" value="1"/>
</dbReference>
<keyword evidence="11" id="KW-0175">Coiled coil</keyword>
<dbReference type="Proteomes" id="UP000029669">
    <property type="component" value="Chromosome"/>
</dbReference>